<dbReference type="AlphaFoldDB" id="A0A1E4QYJ2"/>
<proteinExistence type="predicted"/>
<name>A0A1E4QYJ2_9BACI</name>
<comment type="caution">
    <text evidence="1">The sequence shown here is derived from an EMBL/GenBank/DDBJ whole genome shotgun (WGS) entry which is preliminary data.</text>
</comment>
<accession>A0A1E4QYJ2</accession>
<gene>
    <name evidence="1" type="ORF">BG258_23565</name>
</gene>
<evidence type="ECO:0000313" key="2">
    <source>
        <dbReference type="Proteomes" id="UP000094784"/>
    </source>
</evidence>
<dbReference type="RefSeq" id="WP_069483525.1">
    <property type="nucleotide sequence ID" value="NZ_JACUVP010000003.1"/>
</dbReference>
<dbReference type="Proteomes" id="UP000094784">
    <property type="component" value="Unassembled WGS sequence"/>
</dbReference>
<sequence length="166" mass="19804">MSSILRQPNFISTTQDQRFTMFYDNIIELKGLFYRKVGSVHINQMDYKRYCFMMFVRDLIQSLDRSSQIIFYHMMKKMDIRATVTVTSLNEAKIDQSLRCINNAAHELLETFNYEDIQECFWRSKSLVDDLIYSYDKSDAEIVAYYGEEVAVIKILRLMSKFIFEK</sequence>
<reference evidence="1 2" key="1">
    <citation type="submission" date="2016-09" db="EMBL/GenBank/DDBJ databases">
        <title>Draft genome sequence of the soil isolate, Lysinibacillus fusiformis M5, a potential hypoxanthine producer.</title>
        <authorList>
            <person name="Gallegos-Monterrosa R."/>
            <person name="Maroti G."/>
            <person name="Balint B."/>
            <person name="Kovacs A.T."/>
        </authorList>
    </citation>
    <scope>NUCLEOTIDE SEQUENCE [LARGE SCALE GENOMIC DNA]</scope>
    <source>
        <strain evidence="1 2">M5</strain>
    </source>
</reference>
<protein>
    <submittedName>
        <fullName evidence="1">Uncharacterized protein</fullName>
    </submittedName>
</protein>
<organism evidence="1 2">
    <name type="scientific">Lysinibacillus fusiformis</name>
    <dbReference type="NCBI Taxonomy" id="28031"/>
    <lineage>
        <taxon>Bacteria</taxon>
        <taxon>Bacillati</taxon>
        <taxon>Bacillota</taxon>
        <taxon>Bacilli</taxon>
        <taxon>Bacillales</taxon>
        <taxon>Bacillaceae</taxon>
        <taxon>Lysinibacillus</taxon>
    </lineage>
</organism>
<dbReference type="EMBL" id="MECQ01000008">
    <property type="protein sequence ID" value="ODV53283.1"/>
    <property type="molecule type" value="Genomic_DNA"/>
</dbReference>
<evidence type="ECO:0000313" key="1">
    <source>
        <dbReference type="EMBL" id="ODV53283.1"/>
    </source>
</evidence>